<dbReference type="CDD" id="cd16015">
    <property type="entry name" value="LTA_synthase"/>
    <property type="match status" value="1"/>
</dbReference>
<keyword evidence="4 6" id="KW-1133">Transmembrane helix</keyword>
<evidence type="ECO:0000256" key="5">
    <source>
        <dbReference type="ARBA" id="ARBA00023136"/>
    </source>
</evidence>
<keyword evidence="2" id="KW-1003">Cell membrane</keyword>
<dbReference type="InterPro" id="IPR017850">
    <property type="entry name" value="Alkaline_phosphatase_core_sf"/>
</dbReference>
<reference evidence="8 9" key="1">
    <citation type="journal article" date="2014" name="Genome Biol. Evol.">
        <title>Acetic acid bacteria genomes reveal functional traits for adaptation to life in insect guts.</title>
        <authorList>
            <person name="Chouaia B."/>
            <person name="Gaiarsa S."/>
            <person name="Crotti E."/>
            <person name="Comandatore F."/>
            <person name="Degli Esposti M."/>
            <person name="Ricci I."/>
            <person name="Alma A."/>
            <person name="Favia G."/>
            <person name="Bandi C."/>
            <person name="Daffonchio D."/>
        </authorList>
    </citation>
    <scope>NUCLEOTIDE SEQUENCE [LARGE SCALE GENOMIC DNA]</scope>
    <source>
        <strain evidence="9">AM169</strain>
    </source>
</reference>
<comment type="caution">
    <text evidence="8">The sequence shown here is derived from an EMBL/GenBank/DDBJ whole genome shotgun (WGS) entry which is preliminary data.</text>
</comment>
<dbReference type="InterPro" id="IPR000917">
    <property type="entry name" value="Sulfatase_N"/>
</dbReference>
<dbReference type="RefSeq" id="WP_043561261.1">
    <property type="nucleotide sequence ID" value="NZ_CBLY010000006.1"/>
</dbReference>
<accession>A0A7U7G689</accession>
<dbReference type="Gene3D" id="3.40.720.10">
    <property type="entry name" value="Alkaline Phosphatase, subunit A"/>
    <property type="match status" value="1"/>
</dbReference>
<feature type="transmembrane region" description="Helical" evidence="6">
    <location>
        <begin position="137"/>
        <end position="158"/>
    </location>
</feature>
<gene>
    <name evidence="8" type="ORF">SACS_1172</name>
</gene>
<evidence type="ECO:0000256" key="6">
    <source>
        <dbReference type="SAM" id="Phobius"/>
    </source>
</evidence>
<reference evidence="8 9" key="2">
    <citation type="journal article" date="2014" name="PLoS ONE">
        <title>Evolution of mitochondria reconstructed from the energy metabolism of living bacteria.</title>
        <authorList>
            <person name="Degli Esposti M."/>
            <person name="Chouaia B."/>
            <person name="Comandatore F."/>
            <person name="Crotti E."/>
            <person name="Sassera D."/>
            <person name="Lievens P.M."/>
            <person name="Daffonchio D."/>
            <person name="Bandi C."/>
        </authorList>
    </citation>
    <scope>NUCLEOTIDE SEQUENCE [LARGE SCALE GENOMIC DNA]</scope>
    <source>
        <strain evidence="9">AM169</strain>
    </source>
</reference>
<evidence type="ECO:0000313" key="8">
    <source>
        <dbReference type="EMBL" id="CDG33910.1"/>
    </source>
</evidence>
<evidence type="ECO:0000256" key="3">
    <source>
        <dbReference type="ARBA" id="ARBA00022692"/>
    </source>
</evidence>
<keyword evidence="3 6" id="KW-0812">Transmembrane</keyword>
<feature type="transmembrane region" description="Helical" evidence="6">
    <location>
        <begin position="6"/>
        <end position="26"/>
    </location>
</feature>
<feature type="domain" description="Sulfatase N-terminal" evidence="7">
    <location>
        <begin position="213"/>
        <end position="478"/>
    </location>
</feature>
<dbReference type="AlphaFoldDB" id="A0A7U7G689"/>
<name>A0A7U7G689_9PROT</name>
<dbReference type="PANTHER" id="PTHR47371">
    <property type="entry name" value="LIPOTEICHOIC ACID SYNTHASE"/>
    <property type="match status" value="1"/>
</dbReference>
<keyword evidence="5 6" id="KW-0472">Membrane</keyword>
<sequence>MLYYVVKFFFIIVGSLVVGESIDLLVRPSRLLRKSSLIFLRCLPVMVTAGVFLCLTGVVWLSLVLSVILLTVLVTASNLKLRLLNEPLVFTDFALLGAFVKHPRFYLQGIPSTVRFCIVAGGVVLLYLLIWASSSAVGLRLAGCVEAVVSGMCLWGLLKRESRRRGVGPAVWRDVCEWGLLPTLLLYARRCRELEPLPARPVLSRAVTAPESVIIVQCESFAEPAELRNEWAALPELDQCRQEAVQWGRFLPSGLGAYTMRSEYGVLCGDDEEMLSYRLFDPFLTANQSPSHALPNRLKYFYEKALFLHPYDLRFYGRNRLLPSWGFNDIIGGEYFSEQDRVGPYVGDAALTAQLLAYLRENDHFLAYCVTIENHGPWKKGRLGQSSGAEAWHKHARNGGRMLQDLLEEIKASGRDVMLVFFGDHRPALEVLPAVEGLERSTPYVILRPNGPKGNEVSSEPVDVTPAELHRSILRHVGS</sequence>
<feature type="transmembrane region" description="Helical" evidence="6">
    <location>
        <begin position="112"/>
        <end position="131"/>
    </location>
</feature>
<comment type="subcellular location">
    <subcellularLocation>
        <location evidence="1">Cell membrane</location>
        <topology evidence="1">Multi-pass membrane protein</topology>
    </subcellularLocation>
</comment>
<dbReference type="GO" id="GO:0005886">
    <property type="term" value="C:plasma membrane"/>
    <property type="evidence" value="ECO:0007669"/>
    <property type="project" value="UniProtKB-SubCell"/>
</dbReference>
<organism evidence="8 9">
    <name type="scientific">Parasaccharibacter apium</name>
    <dbReference type="NCBI Taxonomy" id="1510841"/>
    <lineage>
        <taxon>Bacteria</taxon>
        <taxon>Pseudomonadati</taxon>
        <taxon>Pseudomonadota</taxon>
        <taxon>Alphaproteobacteria</taxon>
        <taxon>Acetobacterales</taxon>
        <taxon>Acetobacteraceae</taxon>
        <taxon>Parasaccharibacter</taxon>
    </lineage>
</organism>
<evidence type="ECO:0000313" key="9">
    <source>
        <dbReference type="Proteomes" id="UP000027590"/>
    </source>
</evidence>
<dbReference type="SUPFAM" id="SSF53649">
    <property type="entry name" value="Alkaline phosphatase-like"/>
    <property type="match status" value="1"/>
</dbReference>
<evidence type="ECO:0000259" key="7">
    <source>
        <dbReference type="Pfam" id="PF00884"/>
    </source>
</evidence>
<evidence type="ECO:0000256" key="2">
    <source>
        <dbReference type="ARBA" id="ARBA00022475"/>
    </source>
</evidence>
<proteinExistence type="predicted"/>
<dbReference type="InterPro" id="IPR050448">
    <property type="entry name" value="OpgB/LTA_synthase_biosynth"/>
</dbReference>
<dbReference type="Pfam" id="PF00884">
    <property type="entry name" value="Sulfatase"/>
    <property type="match status" value="1"/>
</dbReference>
<evidence type="ECO:0000256" key="1">
    <source>
        <dbReference type="ARBA" id="ARBA00004651"/>
    </source>
</evidence>
<dbReference type="EMBL" id="CBLY010000006">
    <property type="protein sequence ID" value="CDG33910.1"/>
    <property type="molecule type" value="Genomic_DNA"/>
</dbReference>
<dbReference type="Proteomes" id="UP000027590">
    <property type="component" value="Unassembled WGS sequence"/>
</dbReference>
<feature type="transmembrane region" description="Helical" evidence="6">
    <location>
        <begin position="38"/>
        <end position="71"/>
    </location>
</feature>
<dbReference type="PANTHER" id="PTHR47371:SF3">
    <property type="entry name" value="PHOSPHOGLYCEROL TRANSFERASE I"/>
    <property type="match status" value="1"/>
</dbReference>
<protein>
    <recommendedName>
        <fullName evidence="7">Sulfatase N-terminal domain-containing protein</fullName>
    </recommendedName>
</protein>
<evidence type="ECO:0000256" key="4">
    <source>
        <dbReference type="ARBA" id="ARBA00022989"/>
    </source>
</evidence>